<accession>A0ABY8C0H0</accession>
<dbReference type="Proteomes" id="UP001214553">
    <property type="component" value="Chromosome"/>
</dbReference>
<sequence>MGYVDWAFLATWLGAPSLVVIVIVALAVFAGNRTSRAARRATAVVAAAAGAASLLLAAYSATAIVSVGIQAFTSPTRFFTDVALSSTEAPDFVRDTPAIVDGGYSTLWLQVKGVDAATRWALWLQDALPWVAALAVAITIVWLALRVLRRRPFGRRLPIAIGISAIAVLIGGIGTQVFDAIVQSRLIDFLGPDGTTSGCTSEGLCESIGSALSLDSSPVFWALGLALVAAAFQYGATLQRDTEGLV</sequence>
<reference evidence="2 3" key="1">
    <citation type="submission" date="2023-03" db="EMBL/GenBank/DDBJ databases">
        <title>Genome sequence of Microbacterium sp. KACC 23027.</title>
        <authorList>
            <person name="Kim S."/>
            <person name="Heo J."/>
            <person name="Kwon S.-W."/>
        </authorList>
    </citation>
    <scope>NUCLEOTIDE SEQUENCE [LARGE SCALE GENOMIC DNA]</scope>
    <source>
        <strain evidence="2 3">KACC 23027</strain>
    </source>
</reference>
<keyword evidence="1" id="KW-1133">Transmembrane helix</keyword>
<dbReference type="EMBL" id="CP119108">
    <property type="protein sequence ID" value="WEG09227.1"/>
    <property type="molecule type" value="Genomic_DNA"/>
</dbReference>
<organism evidence="2 3">
    <name type="scientific">Microbacterium horticulturae</name>
    <dbReference type="NCBI Taxonomy" id="3028316"/>
    <lineage>
        <taxon>Bacteria</taxon>
        <taxon>Bacillati</taxon>
        <taxon>Actinomycetota</taxon>
        <taxon>Actinomycetes</taxon>
        <taxon>Micrococcales</taxon>
        <taxon>Microbacteriaceae</taxon>
        <taxon>Microbacterium</taxon>
    </lineage>
</organism>
<keyword evidence="1" id="KW-0812">Transmembrane</keyword>
<feature type="transmembrane region" description="Helical" evidence="1">
    <location>
        <begin position="219"/>
        <end position="236"/>
    </location>
</feature>
<evidence type="ECO:0000313" key="2">
    <source>
        <dbReference type="EMBL" id="WEG09227.1"/>
    </source>
</evidence>
<gene>
    <name evidence="2" type="ORF">PU630_01305</name>
</gene>
<feature type="transmembrane region" description="Helical" evidence="1">
    <location>
        <begin position="43"/>
        <end position="69"/>
    </location>
</feature>
<feature type="transmembrane region" description="Helical" evidence="1">
    <location>
        <begin position="6"/>
        <end position="31"/>
    </location>
</feature>
<name>A0ABY8C0H0_9MICO</name>
<proteinExistence type="predicted"/>
<evidence type="ECO:0000313" key="3">
    <source>
        <dbReference type="Proteomes" id="UP001214553"/>
    </source>
</evidence>
<keyword evidence="1" id="KW-0472">Membrane</keyword>
<evidence type="ECO:0000256" key="1">
    <source>
        <dbReference type="SAM" id="Phobius"/>
    </source>
</evidence>
<feature type="transmembrane region" description="Helical" evidence="1">
    <location>
        <begin position="127"/>
        <end position="145"/>
    </location>
</feature>
<dbReference type="RefSeq" id="WP_275278551.1">
    <property type="nucleotide sequence ID" value="NZ_CP119108.1"/>
</dbReference>
<feature type="transmembrane region" description="Helical" evidence="1">
    <location>
        <begin position="157"/>
        <end position="178"/>
    </location>
</feature>
<protein>
    <submittedName>
        <fullName evidence="2">Uncharacterized protein</fullName>
    </submittedName>
</protein>
<keyword evidence="3" id="KW-1185">Reference proteome</keyword>